<gene>
    <name evidence="1" type="ORF">HKK74_05185</name>
</gene>
<dbReference type="Gene3D" id="3.40.50.1000">
    <property type="entry name" value="HAD superfamily/HAD-like"/>
    <property type="match status" value="1"/>
</dbReference>
<evidence type="ECO:0000313" key="2">
    <source>
        <dbReference type="Proteomes" id="UP000805614"/>
    </source>
</evidence>
<keyword evidence="2" id="KW-1185">Reference proteome</keyword>
<dbReference type="InterPro" id="IPR050155">
    <property type="entry name" value="HAD-like_hydrolase_sf"/>
</dbReference>
<evidence type="ECO:0000313" key="1">
    <source>
        <dbReference type="EMBL" id="MBC6464894.1"/>
    </source>
</evidence>
<dbReference type="PANTHER" id="PTHR43434">
    <property type="entry name" value="PHOSPHOGLYCOLATE PHOSPHATASE"/>
    <property type="match status" value="1"/>
</dbReference>
<dbReference type="InterPro" id="IPR023198">
    <property type="entry name" value="PGP-like_dom2"/>
</dbReference>
<dbReference type="Gene3D" id="1.10.150.240">
    <property type="entry name" value="Putative phosphatase, domain 2"/>
    <property type="match status" value="1"/>
</dbReference>
<organism evidence="1 2">
    <name type="scientific">Actinomadura alba</name>
    <dbReference type="NCBI Taxonomy" id="406431"/>
    <lineage>
        <taxon>Bacteria</taxon>
        <taxon>Bacillati</taxon>
        <taxon>Actinomycetota</taxon>
        <taxon>Actinomycetes</taxon>
        <taxon>Streptosporangiales</taxon>
        <taxon>Thermomonosporaceae</taxon>
        <taxon>Actinomadura</taxon>
    </lineage>
</organism>
<dbReference type="PANTHER" id="PTHR43434:SF1">
    <property type="entry name" value="PHOSPHOGLYCOLATE PHOSPHATASE"/>
    <property type="match status" value="1"/>
</dbReference>
<comment type="caution">
    <text evidence="1">The sequence shown here is derived from an EMBL/GenBank/DDBJ whole genome shotgun (WGS) entry which is preliminary data.</text>
</comment>
<sequence length="244" mass="26313">MPPIQRLVLWNIDHTLVDVGRVTREAYADAFRRVTGRQLVTLAPTAGRSESEIIFETLAFNDVITDDDHLPKFIAALGDAFRARYRDVRAHGRVLPGAREALAASARLPGAVQSVLTGSIRPNAILKLTELRLDQYVDFEIGGYGSESYPKSALIGLARSRAAEKYVEKRFGLPIGEPVTVLIADSARDVQAAQIARVKVIAVATGTANEAALRSAGADLVLPTLADTQTVIRAIDHFTSPSAT</sequence>
<dbReference type="InterPro" id="IPR023214">
    <property type="entry name" value="HAD_sf"/>
</dbReference>
<dbReference type="RefSeq" id="WP_187241857.1">
    <property type="nucleotide sequence ID" value="NZ_BAAAOK010000008.1"/>
</dbReference>
<dbReference type="Proteomes" id="UP000805614">
    <property type="component" value="Unassembled WGS sequence"/>
</dbReference>
<reference evidence="1 2" key="1">
    <citation type="submission" date="2020-06" db="EMBL/GenBank/DDBJ databases">
        <title>Actinomadura xiongansis sp. nov., isolated from soil of Baiyangdian.</title>
        <authorList>
            <person name="Zhang X."/>
        </authorList>
    </citation>
    <scope>NUCLEOTIDE SEQUENCE [LARGE SCALE GENOMIC DNA]</scope>
    <source>
        <strain evidence="1 2">HBUM206468</strain>
    </source>
</reference>
<dbReference type="Pfam" id="PF12710">
    <property type="entry name" value="HAD"/>
    <property type="match status" value="1"/>
</dbReference>
<dbReference type="EMBL" id="JABVEC010000002">
    <property type="protein sequence ID" value="MBC6464894.1"/>
    <property type="molecule type" value="Genomic_DNA"/>
</dbReference>
<protein>
    <submittedName>
        <fullName evidence="1">Haloacid dehalogenase-like hydrolase</fullName>
    </submittedName>
</protein>
<name>A0ABR7LJY4_9ACTN</name>
<dbReference type="SUPFAM" id="SSF56784">
    <property type="entry name" value="HAD-like"/>
    <property type="match status" value="1"/>
</dbReference>
<dbReference type="InterPro" id="IPR036412">
    <property type="entry name" value="HAD-like_sf"/>
</dbReference>
<proteinExistence type="predicted"/>
<accession>A0ABR7LJY4</accession>